<evidence type="ECO:0008006" key="5">
    <source>
        <dbReference type="Google" id="ProtNLM"/>
    </source>
</evidence>
<evidence type="ECO:0000313" key="4">
    <source>
        <dbReference type="Proteomes" id="UP001642540"/>
    </source>
</evidence>
<feature type="region of interest" description="Disordered" evidence="1">
    <location>
        <begin position="176"/>
        <end position="207"/>
    </location>
</feature>
<organism evidence="3 4">
    <name type="scientific">Orchesella dallaii</name>
    <dbReference type="NCBI Taxonomy" id="48710"/>
    <lineage>
        <taxon>Eukaryota</taxon>
        <taxon>Metazoa</taxon>
        <taxon>Ecdysozoa</taxon>
        <taxon>Arthropoda</taxon>
        <taxon>Hexapoda</taxon>
        <taxon>Collembola</taxon>
        <taxon>Entomobryomorpha</taxon>
        <taxon>Entomobryoidea</taxon>
        <taxon>Orchesellidae</taxon>
        <taxon>Orchesellinae</taxon>
        <taxon>Orchesella</taxon>
    </lineage>
</organism>
<accession>A0ABP1PZL1</accession>
<reference evidence="3 4" key="1">
    <citation type="submission" date="2024-08" db="EMBL/GenBank/DDBJ databases">
        <authorList>
            <person name="Cucini C."/>
            <person name="Frati F."/>
        </authorList>
    </citation>
    <scope>NUCLEOTIDE SEQUENCE [LARGE SCALE GENOMIC DNA]</scope>
</reference>
<dbReference type="Proteomes" id="UP001642540">
    <property type="component" value="Unassembled WGS sequence"/>
</dbReference>
<keyword evidence="2" id="KW-1133">Transmembrane helix</keyword>
<feature type="transmembrane region" description="Helical" evidence="2">
    <location>
        <begin position="17"/>
        <end position="43"/>
    </location>
</feature>
<feature type="compositionally biased region" description="Basic and acidic residues" evidence="1">
    <location>
        <begin position="196"/>
        <end position="207"/>
    </location>
</feature>
<comment type="caution">
    <text evidence="3">The sequence shown here is derived from an EMBL/GenBank/DDBJ whole genome shotgun (WGS) entry which is preliminary data.</text>
</comment>
<evidence type="ECO:0000313" key="3">
    <source>
        <dbReference type="EMBL" id="CAL8083840.1"/>
    </source>
</evidence>
<keyword evidence="2" id="KW-0472">Membrane</keyword>
<protein>
    <recommendedName>
        <fullName evidence="5">Transmembrane protein</fullName>
    </recommendedName>
</protein>
<keyword evidence="2" id="KW-0812">Transmembrane</keyword>
<proteinExistence type="predicted"/>
<evidence type="ECO:0000256" key="2">
    <source>
        <dbReference type="SAM" id="Phobius"/>
    </source>
</evidence>
<sequence>MAISPCPCMPLKLGVRIFAVIDVVLGILNVGLFLLILFGVLKIDTDGSVDMGTEFLFIAGGIIIPMIQLLFAFRLYYGAKTNDISKCRSWLTSTVIIVILYIIALVSDRGSLDSSGAAFTVISVLTVYKVYEIAAVVSFIEELKWNLVANQTNDRQGEGNHVAPYIVSNDLPPSYVETQNEPYVEPPPPHYVDSMSPEKRDTAVQLE</sequence>
<dbReference type="EMBL" id="CAXLJM020000017">
    <property type="protein sequence ID" value="CAL8083840.1"/>
    <property type="molecule type" value="Genomic_DNA"/>
</dbReference>
<keyword evidence="4" id="KW-1185">Reference proteome</keyword>
<evidence type="ECO:0000256" key="1">
    <source>
        <dbReference type="SAM" id="MobiDB-lite"/>
    </source>
</evidence>
<gene>
    <name evidence="3" type="ORF">ODALV1_LOCUS5613</name>
</gene>
<feature type="transmembrane region" description="Helical" evidence="2">
    <location>
        <begin position="118"/>
        <end position="140"/>
    </location>
</feature>
<feature type="transmembrane region" description="Helical" evidence="2">
    <location>
        <begin position="89"/>
        <end position="106"/>
    </location>
</feature>
<name>A0ABP1PZL1_9HEXA</name>
<feature type="transmembrane region" description="Helical" evidence="2">
    <location>
        <begin position="55"/>
        <end position="77"/>
    </location>
</feature>